<evidence type="ECO:0000313" key="2">
    <source>
        <dbReference type="Proteomes" id="UP001229081"/>
    </source>
</evidence>
<sequence length="46" mass="4747">MKLALPLAAAAALGAAAVVRSRRDVEVWHMAPEVTPGDVPDNPEGP</sequence>
<reference evidence="1" key="1">
    <citation type="submission" date="2023-06" db="EMBL/GenBank/DDBJ databases">
        <title>Identification of two novel mycobacterium reveal diversities and complexities of Mycobacterium gordonae clade.</title>
        <authorList>
            <person name="Matsumoto Y."/>
            <person name="Nakamura S."/>
            <person name="Motooka D."/>
            <person name="Fukushima K."/>
        </authorList>
    </citation>
    <scope>NUCLEOTIDE SEQUENCE</scope>
    <source>
        <strain evidence="1">TY812</strain>
    </source>
</reference>
<proteinExistence type="predicted"/>
<dbReference type="Proteomes" id="UP001229081">
    <property type="component" value="Unassembled WGS sequence"/>
</dbReference>
<dbReference type="RefSeq" id="WP_166433939.1">
    <property type="nucleotide sequence ID" value="NZ_JAUFSA010000001.1"/>
</dbReference>
<dbReference type="AlphaFoldDB" id="A0AAJ1S6F9"/>
<protein>
    <submittedName>
        <fullName evidence="1">Uncharacterized protein</fullName>
    </submittedName>
</protein>
<evidence type="ECO:0000313" key="1">
    <source>
        <dbReference type="EMBL" id="MDP7737957.1"/>
    </source>
</evidence>
<gene>
    <name evidence="1" type="ORF">QXL92_24740</name>
</gene>
<comment type="caution">
    <text evidence="1">The sequence shown here is derived from an EMBL/GenBank/DDBJ whole genome shotgun (WGS) entry which is preliminary data.</text>
</comment>
<name>A0AAJ1S6F9_9MYCO</name>
<dbReference type="EMBL" id="JAUFSA010000001">
    <property type="protein sequence ID" value="MDP7737957.1"/>
    <property type="molecule type" value="Genomic_DNA"/>
</dbReference>
<accession>A0AAJ1S6F9</accession>
<organism evidence="1 2">
    <name type="scientific">Mycobacterium paragordonae</name>
    <dbReference type="NCBI Taxonomy" id="1389713"/>
    <lineage>
        <taxon>Bacteria</taxon>
        <taxon>Bacillati</taxon>
        <taxon>Actinomycetota</taxon>
        <taxon>Actinomycetes</taxon>
        <taxon>Mycobacteriales</taxon>
        <taxon>Mycobacteriaceae</taxon>
        <taxon>Mycobacterium</taxon>
    </lineage>
</organism>